<keyword evidence="1" id="KW-1133">Transmembrane helix</keyword>
<dbReference type="KEGG" id="mend:L6E24_04155"/>
<evidence type="ECO:0000313" key="3">
    <source>
        <dbReference type="Proteomes" id="UP001060368"/>
    </source>
</evidence>
<feature type="transmembrane region" description="Helical" evidence="1">
    <location>
        <begin position="105"/>
        <end position="124"/>
    </location>
</feature>
<feature type="transmembrane region" description="Helical" evidence="1">
    <location>
        <begin position="73"/>
        <end position="93"/>
    </location>
</feature>
<sequence>MNNSAAELTGESNMDNTESLAAILGSIASYLVSLPENALSGDLFSVVILLILLYAIALLTIKVSSVMIKSIKMIVILAIIAISLYLFINDFIFRLIHEGLSADNVVFGMTGLIAGVISILLAWHTARVSVRKYREHKEEKKLKEEISRIQRERMEYKKVDTAAGNIPEKRHPQPEEVAQAADAMPEHATNIFTEFSRDNPIGTVILYLIVAEFGIFSSKTISAATPQTGLVFFVIFMALAFIFIKFTYKCYITGLKHLAVAFVIGFLLSVVLGHFWGAIPPEELLSINYFSSDALVALITGLSLSLFMSSKG</sequence>
<reference evidence="2" key="1">
    <citation type="submission" date="2022-04" db="EMBL/GenBank/DDBJ databases">
        <title>Complete genome of Methanoplanus endosymbiosus DSM 3599.</title>
        <authorList>
            <person name="Chen S.-C."/>
            <person name="You Y.-T."/>
            <person name="Zhou Y.-Z."/>
            <person name="Lai M.-C."/>
        </authorList>
    </citation>
    <scope>NUCLEOTIDE SEQUENCE</scope>
    <source>
        <strain evidence="2">DSM 3599</strain>
    </source>
</reference>
<dbReference type="AlphaFoldDB" id="A0A9E7PQY0"/>
<name>A0A9E7PQY0_9EURY</name>
<keyword evidence="1" id="KW-0472">Membrane</keyword>
<feature type="transmembrane region" description="Helical" evidence="1">
    <location>
        <begin position="204"/>
        <end position="222"/>
    </location>
</feature>
<organism evidence="2 3">
    <name type="scientific">Methanoplanus endosymbiosus</name>
    <dbReference type="NCBI Taxonomy" id="33865"/>
    <lineage>
        <taxon>Archaea</taxon>
        <taxon>Methanobacteriati</taxon>
        <taxon>Methanobacteriota</taxon>
        <taxon>Stenosarchaea group</taxon>
        <taxon>Methanomicrobia</taxon>
        <taxon>Methanomicrobiales</taxon>
        <taxon>Methanomicrobiaceae</taxon>
        <taxon>Methanoplanus</taxon>
    </lineage>
</organism>
<feature type="transmembrane region" description="Helical" evidence="1">
    <location>
        <begin position="289"/>
        <end position="308"/>
    </location>
</feature>
<protein>
    <submittedName>
        <fullName evidence="2">Uncharacterized protein</fullName>
    </submittedName>
</protein>
<accession>A0A9E7PQY0</accession>
<keyword evidence="1" id="KW-0812">Transmembrane</keyword>
<dbReference type="EMBL" id="CP096115">
    <property type="protein sequence ID" value="UUX93326.1"/>
    <property type="molecule type" value="Genomic_DNA"/>
</dbReference>
<feature type="transmembrane region" description="Helical" evidence="1">
    <location>
        <begin position="258"/>
        <end position="277"/>
    </location>
</feature>
<feature type="transmembrane region" description="Helical" evidence="1">
    <location>
        <begin position="228"/>
        <end position="246"/>
    </location>
</feature>
<proteinExistence type="predicted"/>
<dbReference type="RefSeq" id="WP_257743465.1">
    <property type="nucleotide sequence ID" value="NZ_CP096115.1"/>
</dbReference>
<keyword evidence="3" id="KW-1185">Reference proteome</keyword>
<evidence type="ECO:0000256" key="1">
    <source>
        <dbReference type="SAM" id="Phobius"/>
    </source>
</evidence>
<dbReference type="GeneID" id="74306861"/>
<dbReference type="Proteomes" id="UP001060368">
    <property type="component" value="Chromosome"/>
</dbReference>
<evidence type="ECO:0000313" key="2">
    <source>
        <dbReference type="EMBL" id="UUX93326.1"/>
    </source>
</evidence>
<gene>
    <name evidence="2" type="ORF">L6E24_04155</name>
</gene>
<feature type="transmembrane region" description="Helical" evidence="1">
    <location>
        <begin position="43"/>
        <end position="61"/>
    </location>
</feature>